<gene>
    <name evidence="1" type="ORF">RFI_38345</name>
</gene>
<sequence length="254" mass="30337">MMSFPTNFKETQLFHMHKRLLNRLSRVQSMKELTRFLVLFSSEELKEIIRNKLNEEIERGEKNENNTDFYFVQNKIRDVYLCTGSFDEILPTTVQLHILSFLGHDSFKSLPFLSKYKKKKEFKKSKHVFFYFKQKKYTLTFIEFKERNTSIFQEQSTSRKNTEKKDIEHEQKPKRLCVEHKANKVMIKVFIPEAFNENVDSKVDDTVSALDRLGQFPWHSIRKWNVNGQYRFIALCLIHVRIRIGGSLCRAGKH</sequence>
<dbReference type="AlphaFoldDB" id="X6LAT2"/>
<name>X6LAT2_RETFI</name>
<dbReference type="Proteomes" id="UP000023152">
    <property type="component" value="Unassembled WGS sequence"/>
</dbReference>
<comment type="caution">
    <text evidence="1">The sequence shown here is derived from an EMBL/GenBank/DDBJ whole genome shotgun (WGS) entry which is preliminary data.</text>
</comment>
<keyword evidence="2" id="KW-1185">Reference proteome</keyword>
<organism evidence="1 2">
    <name type="scientific">Reticulomyxa filosa</name>
    <dbReference type="NCBI Taxonomy" id="46433"/>
    <lineage>
        <taxon>Eukaryota</taxon>
        <taxon>Sar</taxon>
        <taxon>Rhizaria</taxon>
        <taxon>Retaria</taxon>
        <taxon>Foraminifera</taxon>
        <taxon>Monothalamids</taxon>
        <taxon>Reticulomyxidae</taxon>
        <taxon>Reticulomyxa</taxon>
    </lineage>
</organism>
<evidence type="ECO:0000313" key="1">
    <source>
        <dbReference type="EMBL" id="ETN99137.1"/>
    </source>
</evidence>
<evidence type="ECO:0000313" key="2">
    <source>
        <dbReference type="Proteomes" id="UP000023152"/>
    </source>
</evidence>
<protein>
    <submittedName>
        <fullName evidence="1">Uncharacterized protein</fullName>
    </submittedName>
</protein>
<accession>X6LAT2</accession>
<proteinExistence type="predicted"/>
<dbReference type="EMBL" id="ASPP01044804">
    <property type="protein sequence ID" value="ETN99137.1"/>
    <property type="molecule type" value="Genomic_DNA"/>
</dbReference>
<reference evidence="1 2" key="1">
    <citation type="journal article" date="2013" name="Curr. Biol.">
        <title>The Genome of the Foraminiferan Reticulomyxa filosa.</title>
        <authorList>
            <person name="Glockner G."/>
            <person name="Hulsmann N."/>
            <person name="Schleicher M."/>
            <person name="Noegel A.A."/>
            <person name="Eichinger L."/>
            <person name="Gallinger C."/>
            <person name="Pawlowski J."/>
            <person name="Sierra R."/>
            <person name="Euteneuer U."/>
            <person name="Pillet L."/>
            <person name="Moustafa A."/>
            <person name="Platzer M."/>
            <person name="Groth M."/>
            <person name="Szafranski K."/>
            <person name="Schliwa M."/>
        </authorList>
    </citation>
    <scope>NUCLEOTIDE SEQUENCE [LARGE SCALE GENOMIC DNA]</scope>
</reference>